<evidence type="ECO:0000313" key="5">
    <source>
        <dbReference type="Proteomes" id="UP001500742"/>
    </source>
</evidence>
<evidence type="ECO:0000259" key="3">
    <source>
        <dbReference type="Pfam" id="PF16411"/>
    </source>
</evidence>
<dbReference type="PROSITE" id="PS51257">
    <property type="entry name" value="PROKAR_LIPOPROTEIN"/>
    <property type="match status" value="1"/>
</dbReference>
<dbReference type="InterPro" id="IPR025970">
    <property type="entry name" value="SusE"/>
</dbReference>
<evidence type="ECO:0000259" key="2">
    <source>
        <dbReference type="Pfam" id="PF14292"/>
    </source>
</evidence>
<feature type="domain" description="SusE outer membrane protein" evidence="2">
    <location>
        <begin position="34"/>
        <end position="136"/>
    </location>
</feature>
<name>A0ABP7QVH0_9SPHI</name>
<dbReference type="Pfam" id="PF16411">
    <property type="entry name" value="SusF_SusE"/>
    <property type="match status" value="1"/>
</dbReference>
<accession>A0ABP7QVH0</accession>
<proteinExistence type="predicted"/>
<feature type="signal peptide" evidence="1">
    <location>
        <begin position="1"/>
        <end position="21"/>
    </location>
</feature>
<dbReference type="Proteomes" id="UP001500742">
    <property type="component" value="Unassembled WGS sequence"/>
</dbReference>
<keyword evidence="5" id="KW-1185">Reference proteome</keyword>
<keyword evidence="1" id="KW-0732">Signal</keyword>
<evidence type="ECO:0008006" key="6">
    <source>
        <dbReference type="Google" id="ProtNLM"/>
    </source>
</evidence>
<comment type="caution">
    <text evidence="4">The sequence shown here is derived from an EMBL/GenBank/DDBJ whole genome shotgun (WGS) entry which is preliminary data.</text>
</comment>
<sequence length="365" mass="39296">MINMKKIFNLVLIATACMAVACHKNAELTVLKPVAFGSSISASTSTAILSPATDSATVVTLKWPAVVYPYKSHVTYTLQADIPTDTVGATAWGNATSILIGNDVLTKTFKGSDLNTLALAIGVPANDTAKMVFRVRAYQDRDAFSHAVTLTISPYKIILPPSNNYPVLYVPGDYQGWSPPTAPTVAASIPNVYEGYINEPAGGTYHFKFTSAPDWNHINYGDGGTGLLTTDGTKGDLVLPGPGYYELVANPSTLTWSYTLVTWGIIGDATPGGWTSDTQMSYDATKKVWTVTANMLSSGSFKFRANNQWSIDFGIDANGKIQYADNPAFPYNGSLGNLTVPSNGNYTITLDLHDPNNYTYKIHKN</sequence>
<reference evidence="5" key="1">
    <citation type="journal article" date="2019" name="Int. J. Syst. Evol. Microbiol.">
        <title>The Global Catalogue of Microorganisms (GCM) 10K type strain sequencing project: providing services to taxonomists for standard genome sequencing and annotation.</title>
        <authorList>
            <consortium name="The Broad Institute Genomics Platform"/>
            <consortium name="The Broad Institute Genome Sequencing Center for Infectious Disease"/>
            <person name="Wu L."/>
            <person name="Ma J."/>
        </authorList>
    </citation>
    <scope>NUCLEOTIDE SEQUENCE [LARGE SCALE GENOMIC DNA]</scope>
    <source>
        <strain evidence="5">JCM 16601</strain>
    </source>
</reference>
<protein>
    <recommendedName>
        <fullName evidence="6">SusE outer membrane protein domain-containing protein</fullName>
    </recommendedName>
</protein>
<organism evidence="4 5">
    <name type="scientific">Mucilaginibacter dorajii</name>
    <dbReference type="NCBI Taxonomy" id="692994"/>
    <lineage>
        <taxon>Bacteria</taxon>
        <taxon>Pseudomonadati</taxon>
        <taxon>Bacteroidota</taxon>
        <taxon>Sphingobacteriia</taxon>
        <taxon>Sphingobacteriales</taxon>
        <taxon>Sphingobacteriaceae</taxon>
        <taxon>Mucilaginibacter</taxon>
    </lineage>
</organism>
<dbReference type="EMBL" id="BAAAZC010000030">
    <property type="protein sequence ID" value="GAA3988657.1"/>
    <property type="molecule type" value="Genomic_DNA"/>
</dbReference>
<evidence type="ECO:0000256" key="1">
    <source>
        <dbReference type="SAM" id="SignalP"/>
    </source>
</evidence>
<dbReference type="Gene3D" id="2.60.40.3620">
    <property type="match status" value="2"/>
</dbReference>
<dbReference type="CDD" id="cd12956">
    <property type="entry name" value="CBM_SusE-F_like"/>
    <property type="match status" value="1"/>
</dbReference>
<feature type="chain" id="PRO_5045785255" description="SusE outer membrane protein domain-containing protein" evidence="1">
    <location>
        <begin position="22"/>
        <end position="365"/>
    </location>
</feature>
<dbReference type="InterPro" id="IPR032187">
    <property type="entry name" value="SusF/SusE-like_C"/>
</dbReference>
<feature type="domain" description="Outer membrane protein SusF/SusE-like C-terminal" evidence="3">
    <location>
        <begin position="265"/>
        <end position="360"/>
    </location>
</feature>
<dbReference type="CDD" id="cd12967">
    <property type="entry name" value="CBM_SusE-F_like_u1"/>
    <property type="match status" value="1"/>
</dbReference>
<evidence type="ECO:0000313" key="4">
    <source>
        <dbReference type="EMBL" id="GAA3988657.1"/>
    </source>
</evidence>
<gene>
    <name evidence="4" type="ORF">GCM10022210_47080</name>
</gene>
<dbReference type="Pfam" id="PF14292">
    <property type="entry name" value="SusE"/>
    <property type="match status" value="1"/>
</dbReference>